<evidence type="ECO:0000313" key="3">
    <source>
        <dbReference type="Proteomes" id="UP001612741"/>
    </source>
</evidence>
<reference evidence="2 3" key="1">
    <citation type="submission" date="2024-10" db="EMBL/GenBank/DDBJ databases">
        <title>The Natural Products Discovery Center: Release of the First 8490 Sequenced Strains for Exploring Actinobacteria Biosynthetic Diversity.</title>
        <authorList>
            <person name="Kalkreuter E."/>
            <person name="Kautsar S.A."/>
            <person name="Yang D."/>
            <person name="Bader C.D."/>
            <person name="Teijaro C.N."/>
            <person name="Fluegel L."/>
            <person name="Davis C.M."/>
            <person name="Simpson J.R."/>
            <person name="Lauterbach L."/>
            <person name="Steele A.D."/>
            <person name="Gui C."/>
            <person name="Meng S."/>
            <person name="Li G."/>
            <person name="Viehrig K."/>
            <person name="Ye F."/>
            <person name="Su P."/>
            <person name="Kiefer A.F."/>
            <person name="Nichols A."/>
            <person name="Cepeda A.J."/>
            <person name="Yan W."/>
            <person name="Fan B."/>
            <person name="Jiang Y."/>
            <person name="Adhikari A."/>
            <person name="Zheng C.-J."/>
            <person name="Schuster L."/>
            <person name="Cowan T.M."/>
            <person name="Smanski M.J."/>
            <person name="Chevrette M.G."/>
            <person name="De Carvalho L.P.S."/>
            <person name="Shen B."/>
        </authorList>
    </citation>
    <scope>NUCLEOTIDE SEQUENCE [LARGE SCALE GENOMIC DNA]</scope>
    <source>
        <strain evidence="2 3">NPDC050545</strain>
    </source>
</reference>
<proteinExistence type="predicted"/>
<dbReference type="SUPFAM" id="SSF54593">
    <property type="entry name" value="Glyoxalase/Bleomycin resistance protein/Dihydroxybiphenyl dioxygenase"/>
    <property type="match status" value="1"/>
</dbReference>
<keyword evidence="3" id="KW-1185">Reference proteome</keyword>
<organism evidence="2 3">
    <name type="scientific">Nonomuraea typhae</name>
    <dbReference type="NCBI Taxonomy" id="2603600"/>
    <lineage>
        <taxon>Bacteria</taxon>
        <taxon>Bacillati</taxon>
        <taxon>Actinomycetota</taxon>
        <taxon>Actinomycetes</taxon>
        <taxon>Streptosporangiales</taxon>
        <taxon>Streptosporangiaceae</taxon>
        <taxon>Nonomuraea</taxon>
    </lineage>
</organism>
<feature type="domain" description="VOC" evidence="1">
    <location>
        <begin position="8"/>
        <end position="138"/>
    </location>
</feature>
<dbReference type="RefSeq" id="WP_397083478.1">
    <property type="nucleotide sequence ID" value="NZ_JBITGY010000005.1"/>
</dbReference>
<dbReference type="InterPro" id="IPR029068">
    <property type="entry name" value="Glyas_Bleomycin-R_OHBP_Dase"/>
</dbReference>
<name>A0ABW7YXB2_9ACTN</name>
<dbReference type="Gene3D" id="3.10.180.10">
    <property type="entry name" value="2,3-Dihydroxybiphenyl 1,2-Dioxygenase, domain 1"/>
    <property type="match status" value="1"/>
</dbReference>
<dbReference type="Proteomes" id="UP001612741">
    <property type="component" value="Unassembled WGS sequence"/>
</dbReference>
<accession>A0ABW7YXB2</accession>
<sequence length="143" mass="15281">MNGTMITGLSTATSWLLNQDVAKAFFTDELGLEVRADVTFGEGMRWLAVGAPGQPDVQLTLMVPGPPSMDDESAEQLTSLIGKGALVGCTFTVDDCQGAFKELSARGVTFIHEPQPRPWGLSATFRDGSGSWFEILEPSRSGV</sequence>
<dbReference type="PROSITE" id="PS51819">
    <property type="entry name" value="VOC"/>
    <property type="match status" value="1"/>
</dbReference>
<dbReference type="InterPro" id="IPR004360">
    <property type="entry name" value="Glyas_Fos-R_dOase_dom"/>
</dbReference>
<dbReference type="PANTHER" id="PTHR36437">
    <property type="entry name" value="GLYOXALASE/BLEOMYCIN RESISTANCE PROTEIN/DIOXYGENASE"/>
    <property type="match status" value="1"/>
</dbReference>
<dbReference type="Pfam" id="PF00903">
    <property type="entry name" value="Glyoxalase"/>
    <property type="match status" value="1"/>
</dbReference>
<dbReference type="EMBL" id="JBITGY010000005">
    <property type="protein sequence ID" value="MFI6499893.1"/>
    <property type="molecule type" value="Genomic_DNA"/>
</dbReference>
<comment type="caution">
    <text evidence="2">The sequence shown here is derived from an EMBL/GenBank/DDBJ whole genome shotgun (WGS) entry which is preliminary data.</text>
</comment>
<evidence type="ECO:0000259" key="1">
    <source>
        <dbReference type="PROSITE" id="PS51819"/>
    </source>
</evidence>
<gene>
    <name evidence="2" type="ORF">ACIBG2_21075</name>
</gene>
<dbReference type="PANTHER" id="PTHR36437:SF2">
    <property type="entry name" value="GLYOXALASE_BLEOMYCIN RESISTANCE PROTEIN_DIOXYGENASE"/>
    <property type="match status" value="1"/>
</dbReference>
<protein>
    <submittedName>
        <fullName evidence="2">VOC family protein</fullName>
    </submittedName>
</protein>
<dbReference type="InterPro" id="IPR037523">
    <property type="entry name" value="VOC_core"/>
</dbReference>
<evidence type="ECO:0000313" key="2">
    <source>
        <dbReference type="EMBL" id="MFI6499893.1"/>
    </source>
</evidence>